<feature type="chain" id="PRO_5041427993" evidence="2">
    <location>
        <begin position="19"/>
        <end position="112"/>
    </location>
</feature>
<evidence type="ECO:0000313" key="4">
    <source>
        <dbReference type="Proteomes" id="UP001166286"/>
    </source>
</evidence>
<proteinExistence type="predicted"/>
<keyword evidence="2" id="KW-0732">Signal</keyword>
<evidence type="ECO:0000256" key="2">
    <source>
        <dbReference type="SAM" id="SignalP"/>
    </source>
</evidence>
<reference evidence="3" key="1">
    <citation type="submission" date="2023-03" db="EMBL/GenBank/DDBJ databases">
        <title>Complete genome of Cladonia borealis.</title>
        <authorList>
            <person name="Park H."/>
        </authorList>
    </citation>
    <scope>NUCLEOTIDE SEQUENCE</scope>
    <source>
        <strain evidence="3">ANT050790</strain>
    </source>
</reference>
<keyword evidence="4" id="KW-1185">Reference proteome</keyword>
<gene>
    <name evidence="3" type="ORF">JMJ35_003458</name>
</gene>
<name>A0AA39R455_9LECA</name>
<dbReference type="EMBL" id="JAFEKC020000006">
    <property type="protein sequence ID" value="KAK0513736.1"/>
    <property type="molecule type" value="Genomic_DNA"/>
</dbReference>
<organism evidence="3 4">
    <name type="scientific">Cladonia borealis</name>
    <dbReference type="NCBI Taxonomy" id="184061"/>
    <lineage>
        <taxon>Eukaryota</taxon>
        <taxon>Fungi</taxon>
        <taxon>Dikarya</taxon>
        <taxon>Ascomycota</taxon>
        <taxon>Pezizomycotina</taxon>
        <taxon>Lecanoromycetes</taxon>
        <taxon>OSLEUM clade</taxon>
        <taxon>Lecanoromycetidae</taxon>
        <taxon>Lecanorales</taxon>
        <taxon>Lecanorineae</taxon>
        <taxon>Cladoniaceae</taxon>
        <taxon>Cladonia</taxon>
    </lineage>
</organism>
<dbReference type="AlphaFoldDB" id="A0AA39R455"/>
<evidence type="ECO:0000313" key="3">
    <source>
        <dbReference type="EMBL" id="KAK0513736.1"/>
    </source>
</evidence>
<dbReference type="Proteomes" id="UP001166286">
    <property type="component" value="Unassembled WGS sequence"/>
</dbReference>
<feature type="compositionally biased region" description="Polar residues" evidence="1">
    <location>
        <begin position="74"/>
        <end position="102"/>
    </location>
</feature>
<protein>
    <submittedName>
        <fullName evidence="3">Uncharacterized protein</fullName>
    </submittedName>
</protein>
<evidence type="ECO:0000256" key="1">
    <source>
        <dbReference type="SAM" id="MobiDB-lite"/>
    </source>
</evidence>
<feature type="region of interest" description="Disordered" evidence="1">
    <location>
        <begin position="74"/>
        <end position="112"/>
    </location>
</feature>
<comment type="caution">
    <text evidence="3">The sequence shown here is derived from an EMBL/GenBank/DDBJ whole genome shotgun (WGS) entry which is preliminary data.</text>
</comment>
<feature type="signal peptide" evidence="2">
    <location>
        <begin position="1"/>
        <end position="18"/>
    </location>
</feature>
<sequence>MRSSFLLSLLSLLALSHTIPLPWTDNNPVDVVSNSVSPLSANSAGNSNSNTGLLDGADINVKRNAPSDATDVISNSLSPLSDNVAGNNNKNTGTLDGNTVTVAPSIDPTVDV</sequence>
<accession>A0AA39R455</accession>